<dbReference type="Proteomes" id="UP000475862">
    <property type="component" value="Unassembled WGS sequence"/>
</dbReference>
<comment type="caution">
    <text evidence="2">The sequence shown here is derived from an EMBL/GenBank/DDBJ whole genome shotgun (WGS) entry which is preliminary data.</text>
</comment>
<dbReference type="AlphaFoldDB" id="A0A6G0TFN1"/>
<accession>A0A6G0TFN1</accession>
<organism evidence="2 3">
    <name type="scientific">Aphis glycines</name>
    <name type="common">Soybean aphid</name>
    <dbReference type="NCBI Taxonomy" id="307491"/>
    <lineage>
        <taxon>Eukaryota</taxon>
        <taxon>Metazoa</taxon>
        <taxon>Ecdysozoa</taxon>
        <taxon>Arthropoda</taxon>
        <taxon>Hexapoda</taxon>
        <taxon>Insecta</taxon>
        <taxon>Pterygota</taxon>
        <taxon>Neoptera</taxon>
        <taxon>Paraneoptera</taxon>
        <taxon>Hemiptera</taxon>
        <taxon>Sternorrhyncha</taxon>
        <taxon>Aphidomorpha</taxon>
        <taxon>Aphidoidea</taxon>
        <taxon>Aphididae</taxon>
        <taxon>Aphidini</taxon>
        <taxon>Aphis</taxon>
        <taxon>Aphis</taxon>
    </lineage>
</organism>
<evidence type="ECO:0000313" key="3">
    <source>
        <dbReference type="Proteomes" id="UP000475862"/>
    </source>
</evidence>
<gene>
    <name evidence="2" type="ORF">AGLY_010857</name>
</gene>
<keyword evidence="1" id="KW-1133">Transmembrane helix</keyword>
<evidence type="ECO:0000256" key="1">
    <source>
        <dbReference type="SAM" id="Phobius"/>
    </source>
</evidence>
<protein>
    <submittedName>
        <fullName evidence="2">Uncharacterized protein</fullName>
    </submittedName>
</protein>
<sequence length="204" mass="23923">MNSRNFISFIHAFSKLYRRRNVFKIIKMIILHKAKNRGMELKNVYIIRALSLNLQEILADFDITLEVKILRMKKLNNITNNDANNKSLIYGFLVAPNKGTAGVMNLRLEVYHVRRTGNIIFCFNWRNWSTGITVVVMIVVIVIMCMISVMLMMIPMWISEARPSLDLMDELVSEFEYRFNDKLMSVEDIDNIMIKKILNIKKIN</sequence>
<feature type="transmembrane region" description="Helical" evidence="1">
    <location>
        <begin position="134"/>
        <end position="158"/>
    </location>
</feature>
<name>A0A6G0TFN1_APHGL</name>
<keyword evidence="1" id="KW-0472">Membrane</keyword>
<keyword evidence="1" id="KW-0812">Transmembrane</keyword>
<reference evidence="2 3" key="1">
    <citation type="submission" date="2019-08" db="EMBL/GenBank/DDBJ databases">
        <title>The genome of the soybean aphid Biotype 1, its phylome, world population structure and adaptation to the North American continent.</title>
        <authorList>
            <person name="Giordano R."/>
            <person name="Donthu R.K."/>
            <person name="Hernandez A.G."/>
            <person name="Wright C.L."/>
            <person name="Zimin A.V."/>
        </authorList>
    </citation>
    <scope>NUCLEOTIDE SEQUENCE [LARGE SCALE GENOMIC DNA]</scope>
    <source>
        <tissue evidence="2">Whole aphids</tissue>
    </source>
</reference>
<keyword evidence="3" id="KW-1185">Reference proteome</keyword>
<proteinExistence type="predicted"/>
<evidence type="ECO:0000313" key="2">
    <source>
        <dbReference type="EMBL" id="KAE9531651.1"/>
    </source>
</evidence>
<dbReference type="EMBL" id="VYZN01000041">
    <property type="protein sequence ID" value="KAE9531651.1"/>
    <property type="molecule type" value="Genomic_DNA"/>
</dbReference>